<dbReference type="NCBIfam" id="NF001531">
    <property type="entry name" value="PRK00364.2-2"/>
    <property type="match status" value="1"/>
</dbReference>
<comment type="caution">
    <text evidence="5">The sequence shown here is derived from an EMBL/GenBank/DDBJ whole genome shotgun (WGS) entry which is preliminary data.</text>
</comment>
<name>A0A090D1D0_9BACT</name>
<dbReference type="CDD" id="cd00320">
    <property type="entry name" value="cpn10"/>
    <property type="match status" value="1"/>
</dbReference>
<dbReference type="PROSITE" id="PS00681">
    <property type="entry name" value="CHAPERONINS_CPN10"/>
    <property type="match status" value="1"/>
</dbReference>
<dbReference type="PANTHER" id="PTHR10772">
    <property type="entry name" value="10 KDA HEAT SHOCK PROTEIN"/>
    <property type="match status" value="1"/>
</dbReference>
<evidence type="ECO:0000256" key="4">
    <source>
        <dbReference type="RuleBase" id="RU000535"/>
    </source>
</evidence>
<comment type="function">
    <text evidence="3 4">Together with the chaperonin GroEL, plays an essential role in assisting protein folding. The GroEL-GroES system forms a nano-cage that allows encapsulation of the non-native substrate proteins and provides a physical environment optimized to promote and accelerate protein folding. GroES binds to the apical surface of the GroEL ring, thereby capping the opening of the GroEL channel.</text>
</comment>
<evidence type="ECO:0000256" key="2">
    <source>
        <dbReference type="ARBA" id="ARBA00023186"/>
    </source>
</evidence>
<dbReference type="Gene3D" id="2.30.33.40">
    <property type="entry name" value="GroES chaperonin"/>
    <property type="match status" value="1"/>
</dbReference>
<dbReference type="STRING" id="1437425.CSEC_0902"/>
<proteinExistence type="inferred from homology"/>
<dbReference type="Proteomes" id="UP000031552">
    <property type="component" value="Unassembled WGS sequence"/>
</dbReference>
<dbReference type="HAMAP" id="MF_00580">
    <property type="entry name" value="CH10"/>
    <property type="match status" value="1"/>
</dbReference>
<keyword evidence="2 3" id="KW-0143">Chaperone</keyword>
<protein>
    <recommendedName>
        <fullName evidence="3">Co-chaperonin GroES</fullName>
    </recommendedName>
    <alternativeName>
        <fullName evidence="3">10 kDa chaperonin</fullName>
    </alternativeName>
    <alternativeName>
        <fullName evidence="3">Chaperonin-10</fullName>
        <shortName evidence="3">Cpn10</shortName>
    </alternativeName>
</protein>
<keyword evidence="3" id="KW-0963">Cytoplasm</keyword>
<evidence type="ECO:0000256" key="1">
    <source>
        <dbReference type="ARBA" id="ARBA00006975"/>
    </source>
</evidence>
<dbReference type="EMBL" id="CCEJ010000003">
    <property type="protein sequence ID" value="CDR33730.1"/>
    <property type="molecule type" value="Genomic_DNA"/>
</dbReference>
<dbReference type="GO" id="GO:0044183">
    <property type="term" value="F:protein folding chaperone"/>
    <property type="evidence" value="ECO:0007669"/>
    <property type="project" value="InterPro"/>
</dbReference>
<dbReference type="NCBIfam" id="NF001533">
    <property type="entry name" value="PRK00364.2-4"/>
    <property type="match status" value="1"/>
</dbReference>
<evidence type="ECO:0000313" key="6">
    <source>
        <dbReference type="Proteomes" id="UP000031552"/>
    </source>
</evidence>
<dbReference type="InterPro" id="IPR037124">
    <property type="entry name" value="Chaperonin_GroES_sf"/>
</dbReference>
<dbReference type="SUPFAM" id="SSF50129">
    <property type="entry name" value="GroES-like"/>
    <property type="match status" value="1"/>
</dbReference>
<comment type="subunit">
    <text evidence="3">Heptamer of 7 subunits arranged in a ring. Interacts with the chaperonin GroEL.</text>
</comment>
<dbReference type="OrthoDB" id="9806791at2"/>
<dbReference type="FunFam" id="2.30.33.40:FF:000007">
    <property type="entry name" value="10 kDa chaperonin"/>
    <property type="match status" value="1"/>
</dbReference>
<dbReference type="InterPro" id="IPR011032">
    <property type="entry name" value="GroES-like_sf"/>
</dbReference>
<dbReference type="SMART" id="SM00883">
    <property type="entry name" value="Cpn10"/>
    <property type="match status" value="1"/>
</dbReference>
<dbReference type="GO" id="GO:0005524">
    <property type="term" value="F:ATP binding"/>
    <property type="evidence" value="ECO:0007669"/>
    <property type="project" value="InterPro"/>
</dbReference>
<gene>
    <name evidence="5" type="primary">groes1</name>
    <name evidence="3" type="synonym">groES</name>
    <name evidence="3" type="synonym">groS</name>
    <name evidence="5" type="ORF">CSEC_0902</name>
</gene>
<dbReference type="GO" id="GO:0051087">
    <property type="term" value="F:protein-folding chaperone binding"/>
    <property type="evidence" value="ECO:0007669"/>
    <property type="project" value="TreeGrafter"/>
</dbReference>
<dbReference type="InterPro" id="IPR020818">
    <property type="entry name" value="Chaperonin_GroES"/>
</dbReference>
<keyword evidence="6" id="KW-1185">Reference proteome</keyword>
<evidence type="ECO:0000313" key="5">
    <source>
        <dbReference type="EMBL" id="CDR33730.1"/>
    </source>
</evidence>
<reference evidence="5" key="2">
    <citation type="submission" date="2014-09" db="EMBL/GenBank/DDBJ databases">
        <title>Criblamydia sequanensis harbors a mega-plasmid encoding arsenite resistance.</title>
        <authorList>
            <person name="Bertelli C."/>
            <person name="Goesmann A."/>
            <person name="Greub G."/>
        </authorList>
    </citation>
    <scope>NUCLEOTIDE SEQUENCE [LARGE SCALE GENOMIC DNA]</scope>
    <source>
        <strain evidence="5">CRIB-18</strain>
    </source>
</reference>
<dbReference type="Pfam" id="PF00166">
    <property type="entry name" value="Cpn10"/>
    <property type="match status" value="1"/>
</dbReference>
<dbReference type="eggNOG" id="COG0234">
    <property type="taxonomic scope" value="Bacteria"/>
</dbReference>
<sequence>MTQTQTMKTTNLKPLGNRILVQRLEADEKLAGGIILPDSAKKKQEQAKVIAVGTGKKDKQGNFIPLEFKVGDIILMEKYSGQEVTLEDEEYIILRSDDVIAIIEK</sequence>
<dbReference type="InterPro" id="IPR018369">
    <property type="entry name" value="Chaprnonin_Cpn10_CS"/>
</dbReference>
<dbReference type="RefSeq" id="WP_041017163.1">
    <property type="nucleotide sequence ID" value="NZ_CCEJ010000003.1"/>
</dbReference>
<comment type="similarity">
    <text evidence="1 3 4">Belongs to the GroES chaperonin family.</text>
</comment>
<comment type="subcellular location">
    <subcellularLocation>
        <location evidence="3">Cytoplasm</location>
    </subcellularLocation>
</comment>
<dbReference type="AlphaFoldDB" id="A0A090D1D0"/>
<organism evidence="5 6">
    <name type="scientific">Candidatus Criblamydia sequanensis CRIB-18</name>
    <dbReference type="NCBI Taxonomy" id="1437425"/>
    <lineage>
        <taxon>Bacteria</taxon>
        <taxon>Pseudomonadati</taxon>
        <taxon>Chlamydiota</taxon>
        <taxon>Chlamydiia</taxon>
        <taxon>Parachlamydiales</taxon>
        <taxon>Candidatus Criblamydiaceae</taxon>
        <taxon>Candidatus Criblamydia</taxon>
    </lineage>
</organism>
<dbReference type="GO" id="GO:0005737">
    <property type="term" value="C:cytoplasm"/>
    <property type="evidence" value="ECO:0007669"/>
    <property type="project" value="UniProtKB-SubCell"/>
</dbReference>
<dbReference type="PRINTS" id="PR00297">
    <property type="entry name" value="CHAPERONIN10"/>
</dbReference>
<reference evidence="5" key="1">
    <citation type="submission" date="2013-12" db="EMBL/GenBank/DDBJ databases">
        <authorList>
            <person name="Linke B."/>
        </authorList>
    </citation>
    <scope>NUCLEOTIDE SEQUENCE [LARGE SCALE GENOMIC DNA]</scope>
    <source>
        <strain evidence="5">CRIB-18</strain>
    </source>
</reference>
<dbReference type="PANTHER" id="PTHR10772:SF58">
    <property type="entry name" value="CO-CHAPERONIN GROES"/>
    <property type="match status" value="1"/>
</dbReference>
<dbReference type="GO" id="GO:0051082">
    <property type="term" value="F:unfolded protein binding"/>
    <property type="evidence" value="ECO:0007669"/>
    <property type="project" value="TreeGrafter"/>
</dbReference>
<accession>A0A090D1D0</accession>
<evidence type="ECO:0000256" key="3">
    <source>
        <dbReference type="HAMAP-Rule" id="MF_00580"/>
    </source>
</evidence>
<dbReference type="GO" id="GO:0046872">
    <property type="term" value="F:metal ion binding"/>
    <property type="evidence" value="ECO:0007669"/>
    <property type="project" value="TreeGrafter"/>
</dbReference>